<dbReference type="Pfam" id="PF00072">
    <property type="entry name" value="Response_reg"/>
    <property type="match status" value="1"/>
</dbReference>
<dbReference type="EMBL" id="JAVDYB010000001">
    <property type="protein sequence ID" value="MDR7276803.1"/>
    <property type="molecule type" value="Genomic_DNA"/>
</dbReference>
<dbReference type="InterPro" id="IPR016032">
    <property type="entry name" value="Sig_transdc_resp-reg_C-effctor"/>
</dbReference>
<comment type="caution">
    <text evidence="6">The sequence shown here is derived from an EMBL/GenBank/DDBJ whole genome shotgun (WGS) entry which is preliminary data.</text>
</comment>
<dbReference type="SMART" id="SM00448">
    <property type="entry name" value="REC"/>
    <property type="match status" value="1"/>
</dbReference>
<reference evidence="6" key="1">
    <citation type="submission" date="2023-07" db="EMBL/GenBank/DDBJ databases">
        <title>Sequencing the genomes of 1000 actinobacteria strains.</title>
        <authorList>
            <person name="Klenk H.-P."/>
        </authorList>
    </citation>
    <scope>NUCLEOTIDE SEQUENCE</scope>
    <source>
        <strain evidence="6">DSM 44707</strain>
    </source>
</reference>
<dbReference type="PANTHER" id="PTHR43214">
    <property type="entry name" value="TWO-COMPONENT RESPONSE REGULATOR"/>
    <property type="match status" value="1"/>
</dbReference>
<evidence type="ECO:0000313" key="7">
    <source>
        <dbReference type="Proteomes" id="UP001183643"/>
    </source>
</evidence>
<dbReference type="SUPFAM" id="SSF46894">
    <property type="entry name" value="C-terminal effector domain of the bipartite response regulators"/>
    <property type="match status" value="1"/>
</dbReference>
<dbReference type="CDD" id="cd17535">
    <property type="entry name" value="REC_NarL-like"/>
    <property type="match status" value="1"/>
</dbReference>
<accession>A0AAE3YN10</accession>
<dbReference type="SUPFAM" id="SSF52172">
    <property type="entry name" value="CheY-like"/>
    <property type="match status" value="1"/>
</dbReference>
<dbReference type="PROSITE" id="PS50043">
    <property type="entry name" value="HTH_LUXR_2"/>
    <property type="match status" value="1"/>
</dbReference>
<evidence type="ECO:0000256" key="3">
    <source>
        <dbReference type="PROSITE-ProRule" id="PRU00169"/>
    </source>
</evidence>
<gene>
    <name evidence="6" type="ORF">J2S41_003581</name>
</gene>
<dbReference type="AlphaFoldDB" id="A0AAE3YN10"/>
<dbReference type="InterPro" id="IPR011006">
    <property type="entry name" value="CheY-like_superfamily"/>
</dbReference>
<evidence type="ECO:0000256" key="1">
    <source>
        <dbReference type="ARBA" id="ARBA00022553"/>
    </source>
</evidence>
<dbReference type="PANTHER" id="PTHR43214:SF42">
    <property type="entry name" value="TRANSCRIPTIONAL REGULATORY PROTEIN DESR"/>
    <property type="match status" value="1"/>
</dbReference>
<keyword evidence="2 6" id="KW-0238">DNA-binding</keyword>
<dbReference type="InterPro" id="IPR058245">
    <property type="entry name" value="NreC/VraR/RcsB-like_REC"/>
</dbReference>
<dbReference type="Gene3D" id="3.40.50.2300">
    <property type="match status" value="1"/>
</dbReference>
<dbReference type="InterPro" id="IPR001789">
    <property type="entry name" value="Sig_transdc_resp-reg_receiver"/>
</dbReference>
<keyword evidence="7" id="KW-1185">Reference proteome</keyword>
<dbReference type="SMART" id="SM00421">
    <property type="entry name" value="HTH_LUXR"/>
    <property type="match status" value="1"/>
</dbReference>
<sequence>MSRTSIVLVDDHVLVREGLREILGAQPDLDVLDEAGDSAGAVRAVRANRPDVVLLDVRIPGDDVTVTVRRIRAVSPDTAVVILTMYDGPALLRELITLGIAGYLLKSASQGELVAAVRNAGQRHAPVVLAVSRDSLLEAQDPAGRRPVLSPREREVLQLVGQAQSNAQVAARLGLAVPTVKRHLRSVFTKLGAVSRVDAVNKAVAASLLSAHHRRRVGEGA</sequence>
<evidence type="ECO:0000259" key="4">
    <source>
        <dbReference type="PROSITE" id="PS50043"/>
    </source>
</evidence>
<dbReference type="PROSITE" id="PS50110">
    <property type="entry name" value="RESPONSE_REGULATORY"/>
    <property type="match status" value="1"/>
</dbReference>
<dbReference type="InterPro" id="IPR000792">
    <property type="entry name" value="Tscrpt_reg_LuxR_C"/>
</dbReference>
<dbReference type="Pfam" id="PF00196">
    <property type="entry name" value="GerE"/>
    <property type="match status" value="1"/>
</dbReference>
<evidence type="ECO:0000256" key="2">
    <source>
        <dbReference type="ARBA" id="ARBA00023125"/>
    </source>
</evidence>
<organism evidence="6 7">
    <name type="scientific">Catenuloplanes atrovinosus</name>
    <dbReference type="NCBI Taxonomy" id="137266"/>
    <lineage>
        <taxon>Bacteria</taxon>
        <taxon>Bacillati</taxon>
        <taxon>Actinomycetota</taxon>
        <taxon>Actinomycetes</taxon>
        <taxon>Micromonosporales</taxon>
        <taxon>Micromonosporaceae</taxon>
        <taxon>Catenuloplanes</taxon>
    </lineage>
</organism>
<evidence type="ECO:0000259" key="5">
    <source>
        <dbReference type="PROSITE" id="PS50110"/>
    </source>
</evidence>
<dbReference type="RefSeq" id="WP_310369018.1">
    <property type="nucleotide sequence ID" value="NZ_JAVDYB010000001.1"/>
</dbReference>
<dbReference type="GO" id="GO:0003677">
    <property type="term" value="F:DNA binding"/>
    <property type="evidence" value="ECO:0007669"/>
    <property type="project" value="UniProtKB-KW"/>
</dbReference>
<dbReference type="PRINTS" id="PR00038">
    <property type="entry name" value="HTHLUXR"/>
</dbReference>
<dbReference type="GO" id="GO:0000160">
    <property type="term" value="P:phosphorelay signal transduction system"/>
    <property type="evidence" value="ECO:0007669"/>
    <property type="project" value="InterPro"/>
</dbReference>
<dbReference type="Proteomes" id="UP001183643">
    <property type="component" value="Unassembled WGS sequence"/>
</dbReference>
<feature type="modified residue" description="4-aspartylphosphate" evidence="3">
    <location>
        <position position="56"/>
    </location>
</feature>
<proteinExistence type="predicted"/>
<keyword evidence="1 3" id="KW-0597">Phosphoprotein</keyword>
<dbReference type="CDD" id="cd06170">
    <property type="entry name" value="LuxR_C_like"/>
    <property type="match status" value="1"/>
</dbReference>
<evidence type="ECO:0000313" key="6">
    <source>
        <dbReference type="EMBL" id="MDR7276803.1"/>
    </source>
</evidence>
<dbReference type="GO" id="GO:0006355">
    <property type="term" value="P:regulation of DNA-templated transcription"/>
    <property type="evidence" value="ECO:0007669"/>
    <property type="project" value="InterPro"/>
</dbReference>
<protein>
    <submittedName>
        <fullName evidence="6">DNA-binding NarL/FixJ family response regulator</fullName>
    </submittedName>
</protein>
<dbReference type="InterPro" id="IPR039420">
    <property type="entry name" value="WalR-like"/>
</dbReference>
<feature type="domain" description="HTH luxR-type" evidence="4">
    <location>
        <begin position="142"/>
        <end position="207"/>
    </location>
</feature>
<feature type="domain" description="Response regulatory" evidence="5">
    <location>
        <begin position="5"/>
        <end position="121"/>
    </location>
</feature>
<name>A0AAE3YN10_9ACTN</name>